<evidence type="ECO:0000313" key="3">
    <source>
        <dbReference type="Proteomes" id="UP000298327"/>
    </source>
</evidence>
<dbReference type="EMBL" id="SEOQ01000888">
    <property type="protein sequence ID" value="TFY55753.1"/>
    <property type="molecule type" value="Genomic_DNA"/>
</dbReference>
<proteinExistence type="predicted"/>
<protein>
    <submittedName>
        <fullName evidence="2">Uncharacterized protein</fullName>
    </submittedName>
</protein>
<evidence type="ECO:0000313" key="2">
    <source>
        <dbReference type="EMBL" id="TFY55753.1"/>
    </source>
</evidence>
<feature type="compositionally biased region" description="Low complexity" evidence="1">
    <location>
        <begin position="407"/>
        <end position="417"/>
    </location>
</feature>
<name>A0A4Y9Y1Y7_9AGAM</name>
<feature type="region of interest" description="Disordered" evidence="1">
    <location>
        <begin position="374"/>
        <end position="429"/>
    </location>
</feature>
<evidence type="ECO:0000256" key="1">
    <source>
        <dbReference type="SAM" id="MobiDB-lite"/>
    </source>
</evidence>
<sequence>MRTTCLDLICFMPTGEANDVCGGVSSASSPFWGHNGRRNVYVETLSMLNAFLTILLNLERTSARHVPSACPDQHPRQINHSTPYTIARAWKANTPCDAQESRWICKDDKYYIYKARTQHVTQQQSMPPHAAFWKLDSIIITTESMPKSSESSTTSVGIPGIGTYGLDFLHLRVEDMFQNFHACYKPYAEPVKYRLWSTSGLEEDYKRREIIQMQAATGWASFYQLICNFRGVLPHNPMQGNLIMRTNAASAARWLDKSNLQILDRRPEDPNINYVALDLFVEKLNSHIDVCTFCRDKMSESIEEANHSPVGSYHEADDTLTSTYIHSAGSSSPSQGTTLCEASRRNSGSGEALSHAINHMDSDQSRRNMTSPLALHGSATHPISEDRSNSAIDEVASESSPRMKDGSPLSSYLLLNSPEHDSTSHVIVT</sequence>
<keyword evidence="3" id="KW-1185">Reference proteome</keyword>
<organism evidence="2 3">
    <name type="scientific">Dentipellis fragilis</name>
    <dbReference type="NCBI Taxonomy" id="205917"/>
    <lineage>
        <taxon>Eukaryota</taxon>
        <taxon>Fungi</taxon>
        <taxon>Dikarya</taxon>
        <taxon>Basidiomycota</taxon>
        <taxon>Agaricomycotina</taxon>
        <taxon>Agaricomycetes</taxon>
        <taxon>Russulales</taxon>
        <taxon>Hericiaceae</taxon>
        <taxon>Dentipellis</taxon>
    </lineage>
</organism>
<feature type="region of interest" description="Disordered" evidence="1">
    <location>
        <begin position="324"/>
        <end position="352"/>
    </location>
</feature>
<dbReference type="Proteomes" id="UP000298327">
    <property type="component" value="Unassembled WGS sequence"/>
</dbReference>
<gene>
    <name evidence="2" type="ORF">EVG20_g9204</name>
</gene>
<dbReference type="AlphaFoldDB" id="A0A4Y9Y1Y7"/>
<comment type="caution">
    <text evidence="2">The sequence shown here is derived from an EMBL/GenBank/DDBJ whole genome shotgun (WGS) entry which is preliminary data.</text>
</comment>
<reference evidence="2 3" key="1">
    <citation type="submission" date="2019-02" db="EMBL/GenBank/DDBJ databases">
        <title>Genome sequencing of the rare red list fungi Dentipellis fragilis.</title>
        <authorList>
            <person name="Buettner E."/>
            <person name="Kellner H."/>
        </authorList>
    </citation>
    <scope>NUCLEOTIDE SEQUENCE [LARGE SCALE GENOMIC DNA]</scope>
    <source>
        <strain evidence="2 3">DSM 105465</strain>
    </source>
</reference>
<accession>A0A4Y9Y1Y7</accession>
<feature type="compositionally biased region" description="Polar residues" evidence="1">
    <location>
        <begin position="324"/>
        <end position="349"/>
    </location>
</feature>